<dbReference type="InterPro" id="IPR006726">
    <property type="entry name" value="PHBA_efflux_AaeB/fusaric-R"/>
</dbReference>
<comment type="similarity">
    <text evidence="7">Belongs to the YccS/YhfK family.</text>
</comment>
<evidence type="ECO:0000259" key="9">
    <source>
        <dbReference type="Pfam" id="PF13515"/>
    </source>
</evidence>
<evidence type="ECO:0000256" key="8">
    <source>
        <dbReference type="SAM" id="Phobius"/>
    </source>
</evidence>
<evidence type="ECO:0000256" key="7">
    <source>
        <dbReference type="ARBA" id="ARBA00043993"/>
    </source>
</evidence>
<evidence type="ECO:0000313" key="10">
    <source>
        <dbReference type="EMBL" id="GLI24658.1"/>
    </source>
</evidence>
<dbReference type="InterPro" id="IPR049453">
    <property type="entry name" value="Memb_transporter_dom"/>
</dbReference>
<feature type="domain" description="Integral membrane bound transporter" evidence="9">
    <location>
        <begin position="194"/>
        <end position="317"/>
    </location>
</feature>
<feature type="transmembrane region" description="Helical" evidence="8">
    <location>
        <begin position="305"/>
        <end position="325"/>
    </location>
</feature>
<keyword evidence="13" id="KW-1185">Reference proteome</keyword>
<protein>
    <submittedName>
        <fullName evidence="11">Membrane protein YccC</fullName>
    </submittedName>
</protein>
<reference evidence="11 13" key="2">
    <citation type="submission" date="2023-07" db="EMBL/GenBank/DDBJ databases">
        <title>Genomic Encyclopedia of Type Strains, Phase IV (KMG-IV): sequencing the most valuable type-strain genomes for metagenomic binning, comparative biology and taxonomic classification.</title>
        <authorList>
            <person name="Goeker M."/>
        </authorList>
    </citation>
    <scope>NUCLEOTIDE SEQUENCE [LARGE SCALE GENOMIC DNA]</scope>
    <source>
        <strain evidence="11 13">DSM 338</strain>
    </source>
</reference>
<feature type="transmembrane region" description="Helical" evidence="8">
    <location>
        <begin position="105"/>
        <end position="123"/>
    </location>
</feature>
<reference evidence="10" key="1">
    <citation type="submission" date="2022-12" db="EMBL/GenBank/DDBJ databases">
        <title>Reference genome sequencing for broad-spectrum identification of bacterial and archaeal isolates by mass spectrometry.</title>
        <authorList>
            <person name="Sekiguchi Y."/>
            <person name="Tourlousse D.M."/>
        </authorList>
    </citation>
    <scope>NUCLEOTIDE SEQUENCE</scope>
    <source>
        <strain evidence="10">301</strain>
    </source>
</reference>
<evidence type="ECO:0000256" key="6">
    <source>
        <dbReference type="ARBA" id="ARBA00023136"/>
    </source>
</evidence>
<keyword evidence="6 8" id="KW-0472">Membrane</keyword>
<dbReference type="Pfam" id="PF13515">
    <property type="entry name" value="FUSC_2"/>
    <property type="match status" value="1"/>
</dbReference>
<proteinExistence type="inferred from homology"/>
<sequence>MAAAGWSARQGLITAASVVLALLMAAALGLEGLWWAAISAWIVSNPDFSALWRKAGMRLAGTAVGLSAGYLLAVALEGIPLFQALALFIICGVGSYLRFSSRYGYAWFYGTITLMLMLAVSILETEALFSFAENRFLEIACGVVASAVVHAVGRPRSDRAAPATAPVPAHPADLDLVHIGLVAGISAVAMVTLWSWFDLPSLPQAIGSSLAALDRDFGTMRVRGRQRVLGCVLGALAGLAALLLQLDTLRVYLTVLAGGIFYFSRLHTGGGPQSYIGTQGGVAFITALVTDGGPPAELMPVVERLAGIFIGVGLMLIASFVLSALHQRRGAAVEAADPAR</sequence>
<feature type="transmembrane region" description="Helical" evidence="8">
    <location>
        <begin position="12"/>
        <end position="35"/>
    </location>
</feature>
<evidence type="ECO:0000313" key="13">
    <source>
        <dbReference type="Proteomes" id="UP001245370"/>
    </source>
</evidence>
<keyword evidence="3" id="KW-1003">Cell membrane</keyword>
<evidence type="ECO:0000256" key="2">
    <source>
        <dbReference type="ARBA" id="ARBA00022448"/>
    </source>
</evidence>
<comment type="caution">
    <text evidence="10">The sequence shown here is derived from an EMBL/GenBank/DDBJ whole genome shotgun (WGS) entry which is preliminary data.</text>
</comment>
<dbReference type="Pfam" id="PF04632">
    <property type="entry name" value="FUSC"/>
    <property type="match status" value="1"/>
</dbReference>
<evidence type="ECO:0000256" key="1">
    <source>
        <dbReference type="ARBA" id="ARBA00004651"/>
    </source>
</evidence>
<feature type="transmembrane region" description="Helical" evidence="8">
    <location>
        <begin position="176"/>
        <end position="197"/>
    </location>
</feature>
<evidence type="ECO:0000256" key="4">
    <source>
        <dbReference type="ARBA" id="ARBA00022692"/>
    </source>
</evidence>
<evidence type="ECO:0000313" key="12">
    <source>
        <dbReference type="Proteomes" id="UP001144397"/>
    </source>
</evidence>
<dbReference type="EMBL" id="BSDO01000008">
    <property type="protein sequence ID" value="GLI24658.1"/>
    <property type="molecule type" value="Genomic_DNA"/>
</dbReference>
<dbReference type="GeneID" id="95765105"/>
<keyword evidence="5 8" id="KW-1133">Transmembrane helix</keyword>
<feature type="transmembrane region" description="Helical" evidence="8">
    <location>
        <begin position="81"/>
        <end position="99"/>
    </location>
</feature>
<feature type="transmembrane region" description="Helical" evidence="8">
    <location>
        <begin position="228"/>
        <end position="246"/>
    </location>
</feature>
<dbReference type="Proteomes" id="UP001144397">
    <property type="component" value="Unassembled WGS sequence"/>
</dbReference>
<dbReference type="GO" id="GO:0005886">
    <property type="term" value="C:plasma membrane"/>
    <property type="evidence" value="ECO:0007669"/>
    <property type="project" value="UniProtKB-SubCell"/>
</dbReference>
<evidence type="ECO:0000256" key="3">
    <source>
        <dbReference type="ARBA" id="ARBA00022475"/>
    </source>
</evidence>
<dbReference type="RefSeq" id="WP_281809400.1">
    <property type="nucleotide sequence ID" value="NZ_BSDO01000008.1"/>
</dbReference>
<name>A0A9W6CLL3_XANFL</name>
<dbReference type="AlphaFoldDB" id="A0A9W6CLL3"/>
<keyword evidence="4 8" id="KW-0812">Transmembrane</keyword>
<gene>
    <name evidence="11" type="ORF">GGQ86_004162</name>
    <name evidence="10" type="ORF">XFLAVUS301_43320</name>
</gene>
<organism evidence="10 12">
    <name type="scientific">Xanthobacter flavus</name>
    <dbReference type="NCBI Taxonomy" id="281"/>
    <lineage>
        <taxon>Bacteria</taxon>
        <taxon>Pseudomonadati</taxon>
        <taxon>Pseudomonadota</taxon>
        <taxon>Alphaproteobacteria</taxon>
        <taxon>Hyphomicrobiales</taxon>
        <taxon>Xanthobacteraceae</taxon>
        <taxon>Xanthobacter</taxon>
    </lineage>
</organism>
<evidence type="ECO:0000256" key="5">
    <source>
        <dbReference type="ARBA" id="ARBA00022989"/>
    </source>
</evidence>
<keyword evidence="2" id="KW-0813">Transport</keyword>
<dbReference type="PANTHER" id="PTHR30509">
    <property type="entry name" value="P-HYDROXYBENZOIC ACID EFFLUX PUMP SUBUNIT-RELATED"/>
    <property type="match status" value="1"/>
</dbReference>
<accession>A0A9W6CLL3</accession>
<dbReference type="EMBL" id="JAVDPY010000008">
    <property type="protein sequence ID" value="MDR6335666.1"/>
    <property type="molecule type" value="Genomic_DNA"/>
</dbReference>
<dbReference type="PANTHER" id="PTHR30509:SF9">
    <property type="entry name" value="MULTIDRUG RESISTANCE PROTEIN MDTO"/>
    <property type="match status" value="1"/>
</dbReference>
<dbReference type="GO" id="GO:0022857">
    <property type="term" value="F:transmembrane transporter activity"/>
    <property type="evidence" value="ECO:0007669"/>
    <property type="project" value="InterPro"/>
</dbReference>
<evidence type="ECO:0000313" key="11">
    <source>
        <dbReference type="EMBL" id="MDR6335666.1"/>
    </source>
</evidence>
<dbReference type="Proteomes" id="UP001245370">
    <property type="component" value="Unassembled WGS sequence"/>
</dbReference>
<comment type="subcellular location">
    <subcellularLocation>
        <location evidence="1">Cell membrane</location>
        <topology evidence="1">Multi-pass membrane protein</topology>
    </subcellularLocation>
</comment>